<dbReference type="SMART" id="SM00866">
    <property type="entry name" value="UTRA"/>
    <property type="match status" value="1"/>
</dbReference>
<dbReference type="InterPro" id="IPR050679">
    <property type="entry name" value="Bact_HTH_transcr_reg"/>
</dbReference>
<dbReference type="InterPro" id="IPR028978">
    <property type="entry name" value="Chorismate_lyase_/UTRA_dom_sf"/>
</dbReference>
<keyword evidence="2 5" id="KW-0238">DNA-binding</keyword>
<dbReference type="SUPFAM" id="SSF46785">
    <property type="entry name" value="Winged helix' DNA-binding domain"/>
    <property type="match status" value="1"/>
</dbReference>
<protein>
    <submittedName>
        <fullName evidence="5">DNA-binding GntR family transcriptional regulator</fullName>
    </submittedName>
</protein>
<dbReference type="InterPro" id="IPR000524">
    <property type="entry name" value="Tscrpt_reg_HTH_GntR"/>
</dbReference>
<organism evidence="5 6">
    <name type="scientific">Brachybacterium aquaticum</name>
    <dbReference type="NCBI Taxonomy" id="1432564"/>
    <lineage>
        <taxon>Bacteria</taxon>
        <taxon>Bacillati</taxon>
        <taxon>Actinomycetota</taxon>
        <taxon>Actinomycetes</taxon>
        <taxon>Micrococcales</taxon>
        <taxon>Dermabacteraceae</taxon>
        <taxon>Brachybacterium</taxon>
    </lineage>
</organism>
<feature type="domain" description="HTH gntR-type" evidence="4">
    <location>
        <begin position="3"/>
        <end position="71"/>
    </location>
</feature>
<name>A0A841ADD9_9MICO</name>
<dbReference type="Gene3D" id="1.10.10.10">
    <property type="entry name" value="Winged helix-like DNA-binding domain superfamily/Winged helix DNA-binding domain"/>
    <property type="match status" value="1"/>
</dbReference>
<sequence>MAAKKHEQIREWIQDEIRQGHYVEGDQLPTEQALMAQFGVSRAPVQQAMRALELNGVVVRRPGAGTFVSVWGLRTDVRSALAGEQEQPAEHTSYRVLATRTTSAAALEWTATVFGPQHPVAVLTRLKVHTTGRPIALEQAVISLVHVPEILDQDLETLSTQDHFTRIGLSVRTLTNHLSAQLLNPGDAAHLEIDPTVPVIRQHRTVIGAGDVPYETAYFHMHPTNQLMEITRHV</sequence>
<dbReference type="Proteomes" id="UP000588158">
    <property type="component" value="Unassembled WGS sequence"/>
</dbReference>
<proteinExistence type="predicted"/>
<dbReference type="RefSeq" id="WP_184325343.1">
    <property type="nucleotide sequence ID" value="NZ_JACHLZ010000001.1"/>
</dbReference>
<dbReference type="SMART" id="SM00345">
    <property type="entry name" value="HTH_GNTR"/>
    <property type="match status" value="1"/>
</dbReference>
<accession>A0A841ADD9</accession>
<comment type="caution">
    <text evidence="5">The sequence shown here is derived from an EMBL/GenBank/DDBJ whole genome shotgun (WGS) entry which is preliminary data.</text>
</comment>
<dbReference type="PROSITE" id="PS50949">
    <property type="entry name" value="HTH_GNTR"/>
    <property type="match status" value="1"/>
</dbReference>
<evidence type="ECO:0000313" key="5">
    <source>
        <dbReference type="EMBL" id="MBB5831957.1"/>
    </source>
</evidence>
<evidence type="ECO:0000256" key="2">
    <source>
        <dbReference type="ARBA" id="ARBA00023125"/>
    </source>
</evidence>
<dbReference type="Pfam" id="PF07702">
    <property type="entry name" value="UTRA"/>
    <property type="match status" value="1"/>
</dbReference>
<evidence type="ECO:0000259" key="4">
    <source>
        <dbReference type="PROSITE" id="PS50949"/>
    </source>
</evidence>
<keyword evidence="6" id="KW-1185">Reference proteome</keyword>
<dbReference type="GO" id="GO:0003677">
    <property type="term" value="F:DNA binding"/>
    <property type="evidence" value="ECO:0007669"/>
    <property type="project" value="UniProtKB-KW"/>
</dbReference>
<dbReference type="PANTHER" id="PTHR44846">
    <property type="entry name" value="MANNOSYL-D-GLYCERATE TRANSPORT/METABOLISM SYSTEM REPRESSOR MNGR-RELATED"/>
    <property type="match status" value="1"/>
</dbReference>
<evidence type="ECO:0000256" key="3">
    <source>
        <dbReference type="ARBA" id="ARBA00023163"/>
    </source>
</evidence>
<dbReference type="AlphaFoldDB" id="A0A841ADD9"/>
<dbReference type="Pfam" id="PF00392">
    <property type="entry name" value="GntR"/>
    <property type="match status" value="1"/>
</dbReference>
<dbReference type="InterPro" id="IPR036390">
    <property type="entry name" value="WH_DNA-bd_sf"/>
</dbReference>
<dbReference type="EMBL" id="JACHLZ010000001">
    <property type="protein sequence ID" value="MBB5831957.1"/>
    <property type="molecule type" value="Genomic_DNA"/>
</dbReference>
<dbReference type="GO" id="GO:0003700">
    <property type="term" value="F:DNA-binding transcription factor activity"/>
    <property type="evidence" value="ECO:0007669"/>
    <property type="project" value="InterPro"/>
</dbReference>
<dbReference type="PANTHER" id="PTHR44846:SF1">
    <property type="entry name" value="MANNOSYL-D-GLYCERATE TRANSPORT_METABOLISM SYSTEM REPRESSOR MNGR-RELATED"/>
    <property type="match status" value="1"/>
</dbReference>
<dbReference type="SUPFAM" id="SSF64288">
    <property type="entry name" value="Chorismate lyase-like"/>
    <property type="match status" value="1"/>
</dbReference>
<dbReference type="CDD" id="cd07377">
    <property type="entry name" value="WHTH_GntR"/>
    <property type="match status" value="1"/>
</dbReference>
<evidence type="ECO:0000256" key="1">
    <source>
        <dbReference type="ARBA" id="ARBA00023015"/>
    </source>
</evidence>
<gene>
    <name evidence="5" type="ORF">HNR70_001770</name>
</gene>
<dbReference type="PRINTS" id="PR00035">
    <property type="entry name" value="HTHGNTR"/>
</dbReference>
<dbReference type="Gene3D" id="3.40.1410.10">
    <property type="entry name" value="Chorismate lyase-like"/>
    <property type="match status" value="1"/>
</dbReference>
<dbReference type="GO" id="GO:0045892">
    <property type="term" value="P:negative regulation of DNA-templated transcription"/>
    <property type="evidence" value="ECO:0007669"/>
    <property type="project" value="TreeGrafter"/>
</dbReference>
<dbReference type="InterPro" id="IPR036388">
    <property type="entry name" value="WH-like_DNA-bd_sf"/>
</dbReference>
<keyword evidence="1" id="KW-0805">Transcription regulation</keyword>
<evidence type="ECO:0000313" key="6">
    <source>
        <dbReference type="Proteomes" id="UP000588158"/>
    </source>
</evidence>
<dbReference type="InterPro" id="IPR011663">
    <property type="entry name" value="UTRA"/>
</dbReference>
<reference evidence="5 6" key="1">
    <citation type="submission" date="2020-08" db="EMBL/GenBank/DDBJ databases">
        <title>Sequencing the genomes of 1000 actinobacteria strains.</title>
        <authorList>
            <person name="Klenk H.-P."/>
        </authorList>
    </citation>
    <scope>NUCLEOTIDE SEQUENCE [LARGE SCALE GENOMIC DNA]</scope>
    <source>
        <strain evidence="5 6">DSM 28796</strain>
    </source>
</reference>
<keyword evidence="3" id="KW-0804">Transcription</keyword>